<dbReference type="KEGG" id="aey:CDG81_19560"/>
<dbReference type="EMBL" id="CP022752">
    <property type="protein sequence ID" value="ASU80095.1"/>
    <property type="molecule type" value="Genomic_DNA"/>
</dbReference>
<dbReference type="Proteomes" id="UP000215043">
    <property type="component" value="Chromosome"/>
</dbReference>
<organism evidence="2 3">
    <name type="scientific">Actinopolyspora erythraea</name>
    <dbReference type="NCBI Taxonomy" id="414996"/>
    <lineage>
        <taxon>Bacteria</taxon>
        <taxon>Bacillati</taxon>
        <taxon>Actinomycetota</taxon>
        <taxon>Actinomycetes</taxon>
        <taxon>Actinopolysporales</taxon>
        <taxon>Actinopolysporaceae</taxon>
        <taxon>Actinopolyspora</taxon>
    </lineage>
</organism>
<feature type="region of interest" description="Disordered" evidence="1">
    <location>
        <begin position="1"/>
        <end position="81"/>
    </location>
</feature>
<accession>A0A223RW60</accession>
<evidence type="ECO:0000256" key="1">
    <source>
        <dbReference type="SAM" id="MobiDB-lite"/>
    </source>
</evidence>
<sequence>MAAQFDRAAPRVSWFPGEPRPAPAVTGTGAPHDAPERAPSVSRQIVGRGTAQGRTPTTHGTGTGTAAGSPVRFSRGRPDVA</sequence>
<evidence type="ECO:0000313" key="2">
    <source>
        <dbReference type="EMBL" id="ASU80095.1"/>
    </source>
</evidence>
<feature type="compositionally biased region" description="Low complexity" evidence="1">
    <location>
        <begin position="53"/>
        <end position="68"/>
    </location>
</feature>
<proteinExistence type="predicted"/>
<evidence type="ECO:0000313" key="3">
    <source>
        <dbReference type="Proteomes" id="UP000215043"/>
    </source>
</evidence>
<name>A0A223RW60_9ACTN</name>
<dbReference type="AlphaFoldDB" id="A0A223RW60"/>
<reference evidence="2 3" key="1">
    <citation type="submission" date="2017-08" db="EMBL/GenBank/DDBJ databases">
        <title>The complete genome sequence of moderately halophilic actinomycete Actinopolyspora erythraea YIM 90600, the producer of novel erythromycin, novel actinopolysporins A-C and tubercidin.</title>
        <authorList>
            <person name="Yin M."/>
            <person name="Tang S."/>
        </authorList>
    </citation>
    <scope>NUCLEOTIDE SEQUENCE [LARGE SCALE GENOMIC DNA]</scope>
    <source>
        <strain evidence="2 3">YIM 90600</strain>
    </source>
</reference>
<gene>
    <name evidence="2" type="ORF">CDG81_19560</name>
</gene>
<protein>
    <submittedName>
        <fullName evidence="2">Uncharacterized protein</fullName>
    </submittedName>
</protein>